<dbReference type="PANTHER" id="PTHR11306:SF0">
    <property type="entry name" value="PHOSPHATIDYLGLYCEROL_PHOSPHATIDYLINOSITOL TRANSFER PROTEIN"/>
    <property type="match status" value="1"/>
</dbReference>
<proteinExistence type="predicted"/>
<keyword evidence="2 3" id="KW-0732">Signal</keyword>
<feature type="domain" description="MD-2-related lipid-recognition" evidence="4">
    <location>
        <begin position="35"/>
        <end position="206"/>
    </location>
</feature>
<dbReference type="PANTHER" id="PTHR11306">
    <property type="entry name" value="NIEMANN PICK TYPE C2 PROTEIN NPC2-RELATED"/>
    <property type="match status" value="1"/>
</dbReference>
<evidence type="ECO:0000256" key="1">
    <source>
        <dbReference type="ARBA" id="ARBA00022448"/>
    </source>
</evidence>
<dbReference type="Gene3D" id="2.70.220.10">
    <property type="entry name" value="Ganglioside GM2 activator"/>
    <property type="match status" value="1"/>
</dbReference>
<dbReference type="InterPro" id="IPR003172">
    <property type="entry name" value="ML_dom"/>
</dbReference>
<organism evidence="5 6">
    <name type="scientific">Tetradesmus obliquus</name>
    <name type="common">Green alga</name>
    <name type="synonym">Acutodesmus obliquus</name>
    <dbReference type="NCBI Taxonomy" id="3088"/>
    <lineage>
        <taxon>Eukaryota</taxon>
        <taxon>Viridiplantae</taxon>
        <taxon>Chlorophyta</taxon>
        <taxon>core chlorophytes</taxon>
        <taxon>Chlorophyceae</taxon>
        <taxon>CS clade</taxon>
        <taxon>Sphaeropleales</taxon>
        <taxon>Scenedesmaceae</taxon>
        <taxon>Tetradesmus</taxon>
    </lineage>
</organism>
<dbReference type="InterPro" id="IPR036846">
    <property type="entry name" value="GM2-AP_sf"/>
</dbReference>
<protein>
    <recommendedName>
        <fullName evidence="4">MD-2-related lipid-recognition domain-containing protein</fullName>
    </recommendedName>
</protein>
<dbReference type="InterPro" id="IPR039670">
    <property type="entry name" value="NPC2-like"/>
</dbReference>
<dbReference type="Pfam" id="PF02221">
    <property type="entry name" value="E1_DerP2_DerF2"/>
    <property type="match status" value="1"/>
</dbReference>
<feature type="chain" id="PRO_5045662541" description="MD-2-related lipid-recognition domain-containing protein" evidence="3">
    <location>
        <begin position="27"/>
        <end position="209"/>
    </location>
</feature>
<keyword evidence="6" id="KW-1185">Reference proteome</keyword>
<evidence type="ECO:0000313" key="6">
    <source>
        <dbReference type="Proteomes" id="UP001244341"/>
    </source>
</evidence>
<evidence type="ECO:0000256" key="3">
    <source>
        <dbReference type="SAM" id="SignalP"/>
    </source>
</evidence>
<keyword evidence="1" id="KW-0813">Transport</keyword>
<gene>
    <name evidence="5" type="ORF">OEZ85_008063</name>
</gene>
<accession>A0ABY8THS3</accession>
<reference evidence="5 6" key="1">
    <citation type="submission" date="2023-05" db="EMBL/GenBank/DDBJ databases">
        <title>A 100% complete, gapless, phased diploid assembly of the Scenedesmus obliquus UTEX 3031 genome.</title>
        <authorList>
            <person name="Biondi T.C."/>
            <person name="Hanschen E.R."/>
            <person name="Kwon T."/>
            <person name="Eng W."/>
            <person name="Kruse C.P.S."/>
            <person name="Koehler S.I."/>
            <person name="Kunde Y."/>
            <person name="Gleasner C.D."/>
            <person name="You Mak K.T."/>
            <person name="Polle J."/>
            <person name="Hovde B.T."/>
            <person name="Starkenburg S.R."/>
        </authorList>
    </citation>
    <scope>NUCLEOTIDE SEQUENCE [LARGE SCALE GENOMIC DNA]</scope>
    <source>
        <strain evidence="5 6">DOE0152z</strain>
    </source>
</reference>
<sequence length="209" mass="21647">MSARSVPSLVLLLLATSVVNHQLAAAAQLQENASWRSCGNADVFAITAVDLEPGTTIARGGSLMLTMSGTSQQQVTAGLATVTVYYYGFRVLTASDTLCTAAVQHPLVTPATGSTLPTSSGSSNISMARKLLGFPLTVRSSSSRSSSSSNVAAGLQDDTCAMPAGPLVLKHAANLPGVAPPGNYRMRLAASDVITQQELMCVDVWFKVS</sequence>
<dbReference type="EMBL" id="CP126208">
    <property type="protein sequence ID" value="WIA08634.1"/>
    <property type="molecule type" value="Genomic_DNA"/>
</dbReference>
<evidence type="ECO:0000259" key="4">
    <source>
        <dbReference type="SMART" id="SM00737"/>
    </source>
</evidence>
<name>A0ABY8THS3_TETOB</name>
<dbReference type="SMART" id="SM00737">
    <property type="entry name" value="ML"/>
    <property type="match status" value="1"/>
</dbReference>
<dbReference type="Proteomes" id="UP001244341">
    <property type="component" value="Chromosome 1b"/>
</dbReference>
<feature type="signal peptide" evidence="3">
    <location>
        <begin position="1"/>
        <end position="26"/>
    </location>
</feature>
<evidence type="ECO:0000256" key="2">
    <source>
        <dbReference type="ARBA" id="ARBA00022729"/>
    </source>
</evidence>
<evidence type="ECO:0000313" key="5">
    <source>
        <dbReference type="EMBL" id="WIA08634.1"/>
    </source>
</evidence>